<dbReference type="EMBL" id="AFZC02000004">
    <property type="protein sequence ID" value="EHL12989.1"/>
    <property type="molecule type" value="Genomic_DNA"/>
</dbReference>
<evidence type="ECO:0000313" key="2">
    <source>
        <dbReference type="Proteomes" id="UP000018461"/>
    </source>
</evidence>
<dbReference type="AlphaFoldDB" id="G9WL63"/>
<protein>
    <submittedName>
        <fullName evidence="1">Uncharacterized protein</fullName>
    </submittedName>
</protein>
<evidence type="ECO:0000313" key="1">
    <source>
        <dbReference type="EMBL" id="EHL12989.1"/>
    </source>
</evidence>
<accession>G9WL63</accession>
<organism evidence="1 2">
    <name type="scientific">Oribacterium parvum ACB1</name>
    <dbReference type="NCBI Taxonomy" id="796943"/>
    <lineage>
        <taxon>Bacteria</taxon>
        <taxon>Bacillati</taxon>
        <taxon>Bacillota</taxon>
        <taxon>Clostridia</taxon>
        <taxon>Lachnospirales</taxon>
        <taxon>Lachnospiraceae</taxon>
        <taxon>Oribacterium</taxon>
    </lineage>
</organism>
<name>G9WL63_9FIRM</name>
<reference evidence="1" key="2">
    <citation type="submission" date="2013-03" db="EMBL/GenBank/DDBJ databases">
        <title>The Genome Sequence of Oribacterium sp. ACB1.</title>
        <authorList>
            <consortium name="The Broad Institute Genomics Platform"/>
            <consortium name="The Broad Institute Genome Sequencing Center for Infectious Disease"/>
            <person name="Earl A."/>
            <person name="Ward D."/>
            <person name="Feldgarden M."/>
            <person name="Gevers D."/>
            <person name="Sizova M."/>
            <person name="Hazen A."/>
            <person name="Epstein S."/>
            <person name="Walker B."/>
            <person name="Young S."/>
            <person name="Zeng Q."/>
            <person name="Gargeya S."/>
            <person name="Fitzgerald M."/>
            <person name="Haas B."/>
            <person name="Abouelleil A."/>
            <person name="Allen A.W."/>
            <person name="Alvarado L."/>
            <person name="Arachchi H.M."/>
            <person name="Berlin A.M."/>
            <person name="Chapman S.B."/>
            <person name="Gainer-Dewar J."/>
            <person name="Goldberg J."/>
            <person name="Griggs A."/>
            <person name="Gujja S."/>
            <person name="Hansen M."/>
            <person name="Howarth C."/>
            <person name="Imamovic A."/>
            <person name="Ireland A."/>
            <person name="Larimer J."/>
            <person name="McCowan C."/>
            <person name="Murphy C."/>
            <person name="Pearson M."/>
            <person name="Poon T.W."/>
            <person name="Priest M."/>
            <person name="Roberts A."/>
            <person name="Saif S."/>
            <person name="Shea T."/>
            <person name="Sisk P."/>
            <person name="Sykes S."/>
            <person name="Wortman J."/>
            <person name="Nusbaum C."/>
            <person name="Birren B."/>
        </authorList>
    </citation>
    <scope>NUCLEOTIDE SEQUENCE [LARGE SCALE GENOMIC DNA]</scope>
    <source>
        <strain evidence="1">ACB1</strain>
    </source>
</reference>
<dbReference type="RefSeq" id="WP_009535942.1">
    <property type="nucleotide sequence ID" value="NZ_KE148313.1"/>
</dbReference>
<comment type="caution">
    <text evidence="1">The sequence shown here is derived from an EMBL/GenBank/DDBJ whole genome shotgun (WGS) entry which is preliminary data.</text>
</comment>
<dbReference type="STRING" id="796943.HMPREF9625_02120"/>
<gene>
    <name evidence="1" type="ORF">HMPREF9625_02120</name>
</gene>
<sequence>MTEKEELMYSILAELNDSGIPLIFKGGLISNLFLQEQSYNDVYRMTKDIDANWVGIPPTLEELSLSIANAIKDKHSNLEVKVTRPFGEKQSAKVVFTDVHSGLDLISMDIDIHCESGRRIYSYGTASFNGILPIEILLDKISSSSTDLVYKWRTKDLLDVYMFCHCFSFKIKDIFDYSKNNKREIKDFSAFFQKRSQIEHAYNKLFSIIGKPEFDEAYSFLAEFFTPFRKGIQKDFFWNSEKLEWQDSSKYLDLTKAFVLNKNGEDILEGKLYDVGSKFLLDCLESNFSTVYLKSPVFQEKTIIFEQKGNIICANIDSLSEEYDLKTNKNLKHEISAFLDKAEIIKIIDSNNILEEHSERVITANDTVHDNEVASLNHRDNSFDIER</sequence>
<dbReference type="Proteomes" id="UP000018461">
    <property type="component" value="Unassembled WGS sequence"/>
</dbReference>
<dbReference type="HOGENOM" id="CLU_713380_0_0_9"/>
<dbReference type="PATRIC" id="fig|796943.3.peg.478"/>
<proteinExistence type="predicted"/>
<keyword evidence="2" id="KW-1185">Reference proteome</keyword>
<reference evidence="1" key="1">
    <citation type="submission" date="2011-08" db="EMBL/GenBank/DDBJ databases">
        <authorList>
            <consortium name="The Broad Institute Genome Sequencing Platform"/>
            <person name="Earl A."/>
            <person name="Ward D."/>
            <person name="Feldgarden M."/>
            <person name="Gevers D."/>
            <person name="Sizova M."/>
            <person name="Hazen A."/>
            <person name="Epstein S."/>
            <person name="Young S.K."/>
            <person name="Zeng Q."/>
            <person name="Gargeya S."/>
            <person name="Fitzgerald M."/>
            <person name="Haas B."/>
            <person name="Abouelleil A."/>
            <person name="Alvarado L."/>
            <person name="Arachchi H.M."/>
            <person name="Berlin A."/>
            <person name="Brown A."/>
            <person name="Chapman S.B."/>
            <person name="Chen Z."/>
            <person name="Dunbar C."/>
            <person name="Freedman E."/>
            <person name="Gearin G."/>
            <person name="Gellesch M."/>
            <person name="Goldberg J."/>
            <person name="Griggs A."/>
            <person name="Gujja S."/>
            <person name="Heiman D."/>
            <person name="Howarth C."/>
            <person name="Larson L."/>
            <person name="Lui A."/>
            <person name="MacDonald P.J.P."/>
            <person name="Montmayeur A."/>
            <person name="Murphy C."/>
            <person name="Neiman D."/>
            <person name="Pearson M."/>
            <person name="Priest M."/>
            <person name="Roberts A."/>
            <person name="Saif S."/>
            <person name="Shea T."/>
            <person name="Shenoy N."/>
            <person name="Sisk P."/>
            <person name="Stolte C."/>
            <person name="Sykes S."/>
            <person name="Wortman J."/>
            <person name="Nusbaum C."/>
            <person name="Birren B."/>
        </authorList>
    </citation>
    <scope>NUCLEOTIDE SEQUENCE</scope>
    <source>
        <strain evidence="1">ACB1</strain>
    </source>
</reference>